<proteinExistence type="predicted"/>
<keyword evidence="2" id="KW-0378">Hydrolase</keyword>
<dbReference type="Pfam" id="PF00561">
    <property type="entry name" value="Abhydrolase_1"/>
    <property type="match status" value="1"/>
</dbReference>
<sequence>MNARINSSLLLRPDLGFATLPSGVSMPYVQRGTGDTLLLVHGSLCDFRYWEAQLGPLSARYRCIAPSLSHYWPGINAGACDEFSWRAHVNELAEFIMALDVGSVHLLGHSRGGCIAFHLAREYPRLVRTLTLVDPGGPTSSGTSGHSALPPAINALRQKVALLIEHGAIETGLELFVDSVSAPGVWKRSSAAFRTMAIDNASTLSRQFRDPLPPYTGELAAEIKCRTLLIEGAKSPRMFRSNVDSLGRWIYQAERRCIEGASHGMNITKPRAFNALVGAFLGG</sequence>
<feature type="domain" description="AB hydrolase-1" evidence="1">
    <location>
        <begin position="36"/>
        <end position="139"/>
    </location>
</feature>
<dbReference type="Proteomes" id="UP000821598">
    <property type="component" value="Unassembled WGS sequence"/>
</dbReference>
<accession>A0ABX2NZ20</accession>
<dbReference type="Gene3D" id="3.40.50.1820">
    <property type="entry name" value="alpha/beta hydrolase"/>
    <property type="match status" value="1"/>
</dbReference>
<gene>
    <name evidence="2" type="ORF">FSB64_38920</name>
</gene>
<comment type="caution">
    <text evidence="2">The sequence shown here is derived from an EMBL/GenBank/DDBJ whole genome shotgun (WGS) entry which is preliminary data.</text>
</comment>
<name>A0ABX2NZ20_9BURK</name>
<dbReference type="RefSeq" id="WP_176369864.1">
    <property type="nucleotide sequence ID" value="NZ_VOMC01000092.1"/>
</dbReference>
<organism evidence="2 3">
    <name type="scientific">Paraburkholderia youngii</name>
    <dbReference type="NCBI Taxonomy" id="2782701"/>
    <lineage>
        <taxon>Bacteria</taxon>
        <taxon>Pseudomonadati</taxon>
        <taxon>Pseudomonadota</taxon>
        <taxon>Betaproteobacteria</taxon>
        <taxon>Burkholderiales</taxon>
        <taxon>Burkholderiaceae</taxon>
        <taxon>Paraburkholderia</taxon>
    </lineage>
</organism>
<dbReference type="GO" id="GO:0016787">
    <property type="term" value="F:hydrolase activity"/>
    <property type="evidence" value="ECO:0007669"/>
    <property type="project" value="UniProtKB-KW"/>
</dbReference>
<reference evidence="2 3" key="1">
    <citation type="submission" date="2019-08" db="EMBL/GenBank/DDBJ databases">
        <title>Paraburkholderia simonii sp. nov. and P. youngii sp. nov. Brazilian and Mexican Mimosa-associated rhizobia.</title>
        <authorList>
            <person name="Mavima L."/>
            <person name="Beukes C.W."/>
            <person name="Palmer M."/>
            <person name="De Meyer S.E."/>
            <person name="James E.K."/>
            <person name="Maluk M."/>
            <person name="Avontuur J.R."/>
            <person name="Chan W.Y."/>
            <person name="Venter S.N."/>
            <person name="Steenkamp E.T."/>
        </authorList>
    </citation>
    <scope>NUCLEOTIDE SEQUENCE [LARGE SCALE GENOMIC DNA]</scope>
    <source>
        <strain evidence="2 3">JPY454</strain>
    </source>
</reference>
<dbReference type="EMBL" id="VOMC01000092">
    <property type="protein sequence ID" value="NVI09496.1"/>
    <property type="molecule type" value="Genomic_DNA"/>
</dbReference>
<evidence type="ECO:0000259" key="1">
    <source>
        <dbReference type="Pfam" id="PF00561"/>
    </source>
</evidence>
<dbReference type="InterPro" id="IPR029058">
    <property type="entry name" value="AB_hydrolase_fold"/>
</dbReference>
<keyword evidence="3" id="KW-1185">Reference proteome</keyword>
<evidence type="ECO:0000313" key="3">
    <source>
        <dbReference type="Proteomes" id="UP000821598"/>
    </source>
</evidence>
<protein>
    <submittedName>
        <fullName evidence="2">Alpha/beta hydrolase</fullName>
    </submittedName>
</protein>
<dbReference type="SUPFAM" id="SSF53474">
    <property type="entry name" value="alpha/beta-Hydrolases"/>
    <property type="match status" value="1"/>
</dbReference>
<evidence type="ECO:0000313" key="2">
    <source>
        <dbReference type="EMBL" id="NVI09496.1"/>
    </source>
</evidence>
<dbReference type="InterPro" id="IPR000073">
    <property type="entry name" value="AB_hydrolase_1"/>
</dbReference>
<dbReference type="PANTHER" id="PTHR43798">
    <property type="entry name" value="MONOACYLGLYCEROL LIPASE"/>
    <property type="match status" value="1"/>
</dbReference>
<dbReference type="InterPro" id="IPR050266">
    <property type="entry name" value="AB_hydrolase_sf"/>
</dbReference>